<dbReference type="Proteomes" id="UP001264335">
    <property type="component" value="Unassembled WGS sequence"/>
</dbReference>
<dbReference type="Pfam" id="PF00403">
    <property type="entry name" value="HMA"/>
    <property type="match status" value="1"/>
</dbReference>
<reference evidence="3 6" key="1">
    <citation type="submission" date="2023-03" db="EMBL/GenBank/DDBJ databases">
        <authorList>
            <person name="Shen W."/>
            <person name="Cai J."/>
        </authorList>
    </citation>
    <scope>NUCLEOTIDE SEQUENCE</scope>
    <source>
        <strain evidence="3">P33-2</strain>
        <strain evidence="4 6">Y2</strain>
    </source>
</reference>
<dbReference type="GO" id="GO:0046872">
    <property type="term" value="F:metal ion binding"/>
    <property type="evidence" value="ECO:0007669"/>
    <property type="project" value="UniProtKB-KW"/>
</dbReference>
<proteinExistence type="predicted"/>
<dbReference type="CDD" id="cd00371">
    <property type="entry name" value="HMA"/>
    <property type="match status" value="1"/>
</dbReference>
<dbReference type="InterPro" id="IPR006121">
    <property type="entry name" value="HMA_dom"/>
</dbReference>
<dbReference type="RefSeq" id="WP_115873186.1">
    <property type="nucleotide sequence ID" value="NZ_JARPWD010000006.1"/>
</dbReference>
<evidence type="ECO:0000313" key="4">
    <source>
        <dbReference type="EMBL" id="MDT2516318.1"/>
    </source>
</evidence>
<organism evidence="3 5">
    <name type="scientific">Enterococcus avium</name>
    <name type="common">Streptococcus avium</name>
    <dbReference type="NCBI Taxonomy" id="33945"/>
    <lineage>
        <taxon>Bacteria</taxon>
        <taxon>Bacillati</taxon>
        <taxon>Bacillota</taxon>
        <taxon>Bacilli</taxon>
        <taxon>Lactobacillales</taxon>
        <taxon>Enterococcaceae</taxon>
        <taxon>Enterococcus</taxon>
    </lineage>
</organism>
<dbReference type="Gene3D" id="3.30.70.100">
    <property type="match status" value="1"/>
</dbReference>
<dbReference type="EMBL" id="JARPWY010000076">
    <property type="protein sequence ID" value="MDT2516318.1"/>
    <property type="molecule type" value="Genomic_DNA"/>
</dbReference>
<accession>A0AAW8RN35</accession>
<evidence type="ECO:0000256" key="1">
    <source>
        <dbReference type="ARBA" id="ARBA00022723"/>
    </source>
</evidence>
<protein>
    <submittedName>
        <fullName evidence="3">Cation transporter</fullName>
    </submittedName>
</protein>
<dbReference type="PROSITE" id="PS01047">
    <property type="entry name" value="HMA_1"/>
    <property type="match status" value="1"/>
</dbReference>
<evidence type="ECO:0000313" key="6">
    <source>
        <dbReference type="Proteomes" id="UP001264335"/>
    </source>
</evidence>
<name>A0AAW8RN35_ENTAV</name>
<feature type="domain" description="HMA" evidence="2">
    <location>
        <begin position="6"/>
        <end position="50"/>
    </location>
</feature>
<sequence length="71" mass="7994">MRFVQTFFIEGMECKGCAKAVQNALEIEQSIKVENVSLKKKVIIISSENTVTIDIMNRLLSGTKYVAKENI</sequence>
<comment type="caution">
    <text evidence="3">The sequence shown here is derived from an EMBL/GenBank/DDBJ whole genome shotgun (WGS) entry which is preliminary data.</text>
</comment>
<evidence type="ECO:0000313" key="3">
    <source>
        <dbReference type="EMBL" id="MDT2401427.1"/>
    </source>
</evidence>
<dbReference type="SUPFAM" id="SSF55008">
    <property type="entry name" value="HMA, heavy metal-associated domain"/>
    <property type="match status" value="1"/>
</dbReference>
<gene>
    <name evidence="3" type="ORF">P7D43_03520</name>
    <name evidence="4" type="ORF">P7D79_19010</name>
</gene>
<dbReference type="InterPro" id="IPR017969">
    <property type="entry name" value="Heavy-metal-associated_CS"/>
</dbReference>
<keyword evidence="1" id="KW-0479">Metal-binding</keyword>
<dbReference type="EMBL" id="JARPWH010000007">
    <property type="protein sequence ID" value="MDT2401427.1"/>
    <property type="molecule type" value="Genomic_DNA"/>
</dbReference>
<dbReference type="AlphaFoldDB" id="A0AAW8RN35"/>
<dbReference type="InterPro" id="IPR036163">
    <property type="entry name" value="HMA_dom_sf"/>
</dbReference>
<evidence type="ECO:0000313" key="5">
    <source>
        <dbReference type="Proteomes" id="UP001260773"/>
    </source>
</evidence>
<evidence type="ECO:0000259" key="2">
    <source>
        <dbReference type="Pfam" id="PF00403"/>
    </source>
</evidence>
<dbReference type="Proteomes" id="UP001260773">
    <property type="component" value="Unassembled WGS sequence"/>
</dbReference>